<comment type="caution">
    <text evidence="2">The sequence shown here is derived from an EMBL/GenBank/DDBJ whole genome shotgun (WGS) entry which is preliminary data.</text>
</comment>
<feature type="compositionally biased region" description="Polar residues" evidence="1">
    <location>
        <begin position="77"/>
        <end position="90"/>
    </location>
</feature>
<organism evidence="2">
    <name type="scientific">Candidatus Atribacter allofermentans</name>
    <dbReference type="NCBI Taxonomy" id="1852833"/>
    <lineage>
        <taxon>Bacteria</taxon>
        <taxon>Pseudomonadati</taxon>
        <taxon>Atribacterota</taxon>
        <taxon>Atribacteria</taxon>
        <taxon>Atribacterales</taxon>
        <taxon>Atribacteraceae</taxon>
        <taxon>Atribacter</taxon>
    </lineage>
</organism>
<dbReference type="EMBL" id="MWBQ01000210">
    <property type="protein sequence ID" value="OQA54465.1"/>
    <property type="molecule type" value="Genomic_DNA"/>
</dbReference>
<reference evidence="2" key="1">
    <citation type="submission" date="2017-02" db="EMBL/GenBank/DDBJ databases">
        <title>Delving into the versatile metabolic prowess of the omnipresent phylum Bacteroidetes.</title>
        <authorList>
            <person name="Nobu M.K."/>
            <person name="Mei R."/>
            <person name="Narihiro T."/>
            <person name="Kuroda K."/>
            <person name="Liu W.-T."/>
        </authorList>
    </citation>
    <scope>NUCLEOTIDE SEQUENCE</scope>
    <source>
        <strain evidence="2">ADurb.Bin276</strain>
    </source>
</reference>
<dbReference type="Proteomes" id="UP000485569">
    <property type="component" value="Unassembled WGS sequence"/>
</dbReference>
<protein>
    <submittedName>
        <fullName evidence="2">Uncharacterized protein</fullName>
    </submittedName>
</protein>
<evidence type="ECO:0000313" key="2">
    <source>
        <dbReference type="EMBL" id="OQA54465.1"/>
    </source>
</evidence>
<gene>
    <name evidence="2" type="ORF">BWY41_02064</name>
</gene>
<accession>A0A1V5SJ27</accession>
<evidence type="ECO:0000256" key="1">
    <source>
        <dbReference type="SAM" id="MobiDB-lite"/>
    </source>
</evidence>
<dbReference type="AlphaFoldDB" id="A0A1V5SJ27"/>
<feature type="compositionally biased region" description="Basic and acidic residues" evidence="1">
    <location>
        <begin position="57"/>
        <end position="76"/>
    </location>
</feature>
<proteinExistence type="predicted"/>
<name>A0A1V5SJ27_9BACT</name>
<sequence>MDALKLAGLWKTRDRNGNVFLSGRLNTMNKILILPNTGKQKDEDPDYFFYIAPLKPRRPDGSRKKEGNPREIRRNVAQDNTQKNSEPAES</sequence>
<feature type="region of interest" description="Disordered" evidence="1">
    <location>
        <begin position="52"/>
        <end position="90"/>
    </location>
</feature>